<dbReference type="STRING" id="1841859.GCA_900157385_04518"/>
<sequence length="297" mass="31937">MNAAQSALALKSIVAKQWQAHSPLVRRPPKNFAAQYGPWALVAGASEGIGGAWADYAASQGLSVAIVARDPEKLEKKRQELVSKFGVEVLAVSQELGATDAVENIVAAVGDREIGLLVSNAALATVGGFWADNLEFERRRININCASPFGLTYHYGALMKARRRGGIVLMSSGTGLIGSPYYTHYGATRAYNIILAEGLWYELKPDNVHVLACMAGLTSSPGAADALEVARARGSLINTPEENVEEAVLYLGKRPSMQVGAPNRRMMFVVTRLLPRPLGIREIGKHALNNFLDGVRP</sequence>
<evidence type="ECO:0000256" key="1">
    <source>
        <dbReference type="ARBA" id="ARBA00023002"/>
    </source>
</evidence>
<proteinExistence type="predicted"/>
<dbReference type="PANTHER" id="PTHR43899:SF4">
    <property type="entry name" value="17 BETA-HYDROXYSTEROID DEHYDROGENASE TYPE 3"/>
    <property type="match status" value="1"/>
</dbReference>
<dbReference type="InterPro" id="IPR002347">
    <property type="entry name" value="SDR_fam"/>
</dbReference>
<keyword evidence="1" id="KW-0560">Oxidoreductase</keyword>
<dbReference type="SUPFAM" id="SSF51735">
    <property type="entry name" value="NAD(P)-binding Rossmann-fold domains"/>
    <property type="match status" value="1"/>
</dbReference>
<name>A0A2U3NHV6_9MYCO</name>
<evidence type="ECO:0000313" key="2">
    <source>
        <dbReference type="EMBL" id="SPM31005.1"/>
    </source>
</evidence>
<dbReference type="Pfam" id="PF00106">
    <property type="entry name" value="adh_short"/>
    <property type="match status" value="1"/>
</dbReference>
<evidence type="ECO:0000313" key="3">
    <source>
        <dbReference type="Proteomes" id="UP000241595"/>
    </source>
</evidence>
<gene>
    <name evidence="2" type="ORF">MTAB308_4517</name>
</gene>
<organism evidence="2 3">
    <name type="scientific">Mycobacterium terramassiliense</name>
    <dbReference type="NCBI Taxonomy" id="1841859"/>
    <lineage>
        <taxon>Bacteria</taxon>
        <taxon>Bacillati</taxon>
        <taxon>Actinomycetota</taxon>
        <taxon>Actinomycetes</taxon>
        <taxon>Mycobacteriales</taxon>
        <taxon>Mycobacteriaceae</taxon>
        <taxon>Mycobacterium</taxon>
    </lineage>
</organism>
<dbReference type="InterPro" id="IPR051019">
    <property type="entry name" value="VLCFA-Steroid_DH"/>
</dbReference>
<keyword evidence="3" id="KW-1185">Reference proteome</keyword>
<dbReference type="Proteomes" id="UP000241595">
    <property type="component" value="Unassembled WGS sequence"/>
</dbReference>
<dbReference type="InterPro" id="IPR036291">
    <property type="entry name" value="NAD(P)-bd_dom_sf"/>
</dbReference>
<reference evidence="2 3" key="1">
    <citation type="submission" date="2017-01" db="EMBL/GenBank/DDBJ databases">
        <authorList>
            <consortium name="Urmite Genomes"/>
        </authorList>
    </citation>
    <scope>NUCLEOTIDE SEQUENCE [LARGE SCALE GENOMIC DNA]</scope>
    <source>
        <strain evidence="2 3">AB308</strain>
    </source>
</reference>
<dbReference type="PRINTS" id="PR00081">
    <property type="entry name" value="GDHRDH"/>
</dbReference>
<dbReference type="AlphaFoldDB" id="A0A2U3NHV6"/>
<dbReference type="EMBL" id="FTRV01000015">
    <property type="protein sequence ID" value="SPM31005.1"/>
    <property type="molecule type" value="Genomic_DNA"/>
</dbReference>
<dbReference type="Gene3D" id="3.40.50.720">
    <property type="entry name" value="NAD(P)-binding Rossmann-like Domain"/>
    <property type="match status" value="1"/>
</dbReference>
<accession>A0A2U3NHV6</accession>
<protein>
    <submittedName>
        <fullName evidence="2">Short-chain dehydrogenase</fullName>
    </submittedName>
</protein>
<dbReference type="GO" id="GO:0016491">
    <property type="term" value="F:oxidoreductase activity"/>
    <property type="evidence" value="ECO:0007669"/>
    <property type="project" value="UniProtKB-KW"/>
</dbReference>
<dbReference type="PANTHER" id="PTHR43899">
    <property type="entry name" value="RH59310P"/>
    <property type="match status" value="1"/>
</dbReference>